<reference evidence="1" key="1">
    <citation type="submission" date="2023-10" db="EMBL/GenBank/DDBJ databases">
        <title>Genome assemblies of two species of porcelain crab, Petrolisthes cinctipes and Petrolisthes manimaculis (Anomura: Porcellanidae).</title>
        <authorList>
            <person name="Angst P."/>
        </authorList>
    </citation>
    <scope>NUCLEOTIDE SEQUENCE</scope>
    <source>
        <strain evidence="1">PB745_01</strain>
        <tissue evidence="1">Gill</tissue>
    </source>
</reference>
<evidence type="ECO:0000313" key="1">
    <source>
        <dbReference type="EMBL" id="KAK3869977.1"/>
    </source>
</evidence>
<gene>
    <name evidence="1" type="ORF">Pcinc_024739</name>
</gene>
<name>A0AAE1KD32_PETCI</name>
<dbReference type="EMBL" id="JAWQEG010002741">
    <property type="protein sequence ID" value="KAK3869977.1"/>
    <property type="molecule type" value="Genomic_DNA"/>
</dbReference>
<keyword evidence="2" id="KW-1185">Reference proteome</keyword>
<dbReference type="Proteomes" id="UP001286313">
    <property type="component" value="Unassembled WGS sequence"/>
</dbReference>
<dbReference type="AlphaFoldDB" id="A0AAE1KD32"/>
<protein>
    <submittedName>
        <fullName evidence="1">Uncharacterized protein</fullName>
    </submittedName>
</protein>
<accession>A0AAE1KD32</accession>
<evidence type="ECO:0000313" key="2">
    <source>
        <dbReference type="Proteomes" id="UP001286313"/>
    </source>
</evidence>
<organism evidence="1 2">
    <name type="scientific">Petrolisthes cinctipes</name>
    <name type="common">Flat porcelain crab</name>
    <dbReference type="NCBI Taxonomy" id="88211"/>
    <lineage>
        <taxon>Eukaryota</taxon>
        <taxon>Metazoa</taxon>
        <taxon>Ecdysozoa</taxon>
        <taxon>Arthropoda</taxon>
        <taxon>Crustacea</taxon>
        <taxon>Multicrustacea</taxon>
        <taxon>Malacostraca</taxon>
        <taxon>Eumalacostraca</taxon>
        <taxon>Eucarida</taxon>
        <taxon>Decapoda</taxon>
        <taxon>Pleocyemata</taxon>
        <taxon>Anomura</taxon>
        <taxon>Galatheoidea</taxon>
        <taxon>Porcellanidae</taxon>
        <taxon>Petrolisthes</taxon>
    </lineage>
</organism>
<comment type="caution">
    <text evidence="1">The sequence shown here is derived from an EMBL/GenBank/DDBJ whole genome shotgun (WGS) entry which is preliminary data.</text>
</comment>
<proteinExistence type="predicted"/>
<sequence>MRKGVGVREKEGLYWFRVGKGVRVRDEEGCSWGSGMRKGVGVRVGKGMVVRDEEGCSWESEMRKGVGSEMRKRLDQGRFLCRVRPQLLHPGIICDP</sequence>